<proteinExistence type="predicted"/>
<evidence type="ECO:0000313" key="1">
    <source>
        <dbReference type="EMBL" id="CAA7019836.1"/>
    </source>
</evidence>
<name>A0A6D2HYW3_9BRAS</name>
<protein>
    <submittedName>
        <fullName evidence="1">Uncharacterized protein</fullName>
    </submittedName>
</protein>
<dbReference type="AlphaFoldDB" id="A0A6D2HYW3"/>
<comment type="caution">
    <text evidence="1">The sequence shown here is derived from an EMBL/GenBank/DDBJ whole genome shotgun (WGS) entry which is preliminary data.</text>
</comment>
<organism evidence="1 2">
    <name type="scientific">Microthlaspi erraticum</name>
    <dbReference type="NCBI Taxonomy" id="1685480"/>
    <lineage>
        <taxon>Eukaryota</taxon>
        <taxon>Viridiplantae</taxon>
        <taxon>Streptophyta</taxon>
        <taxon>Embryophyta</taxon>
        <taxon>Tracheophyta</taxon>
        <taxon>Spermatophyta</taxon>
        <taxon>Magnoliopsida</taxon>
        <taxon>eudicotyledons</taxon>
        <taxon>Gunneridae</taxon>
        <taxon>Pentapetalae</taxon>
        <taxon>rosids</taxon>
        <taxon>malvids</taxon>
        <taxon>Brassicales</taxon>
        <taxon>Brassicaceae</taxon>
        <taxon>Coluteocarpeae</taxon>
        <taxon>Microthlaspi</taxon>
    </lineage>
</organism>
<dbReference type="EMBL" id="CACVBM020000488">
    <property type="protein sequence ID" value="CAA7019836.1"/>
    <property type="molecule type" value="Genomic_DNA"/>
</dbReference>
<accession>A0A6D2HYW3</accession>
<dbReference type="Proteomes" id="UP000467841">
    <property type="component" value="Unassembled WGS sequence"/>
</dbReference>
<dbReference type="OrthoDB" id="1719622at2759"/>
<gene>
    <name evidence="1" type="ORF">MERR_LOCUS7071</name>
</gene>
<evidence type="ECO:0000313" key="2">
    <source>
        <dbReference type="Proteomes" id="UP000467841"/>
    </source>
</evidence>
<sequence length="109" mass="12395">MMVSMEALAMAGSDYQEWGLSIDEWGLQESVVPPHLLADDFQEEDHPEDDDRVPDGVAVIPDVTCDILASLGKFIEQSMSHIVVVHLKHLKFLRLLENFLFSHVFEFLL</sequence>
<reference evidence="1" key="1">
    <citation type="submission" date="2020-01" db="EMBL/GenBank/DDBJ databases">
        <authorList>
            <person name="Mishra B."/>
        </authorList>
    </citation>
    <scope>NUCLEOTIDE SEQUENCE [LARGE SCALE GENOMIC DNA]</scope>
</reference>
<keyword evidence="2" id="KW-1185">Reference proteome</keyword>